<dbReference type="RefSeq" id="WP_233370851.1">
    <property type="nucleotide sequence ID" value="NZ_JAJTWU010000002.1"/>
</dbReference>
<name>A0ABS8XMN7_9BURK</name>
<proteinExistence type="predicted"/>
<dbReference type="PANTHER" id="PTHR36121:SF1">
    <property type="entry name" value="PROTEIN SXY"/>
    <property type="match status" value="1"/>
</dbReference>
<evidence type="ECO:0000256" key="1">
    <source>
        <dbReference type="SAM" id="MobiDB-lite"/>
    </source>
</evidence>
<dbReference type="PANTHER" id="PTHR36121">
    <property type="entry name" value="PROTEIN SXY"/>
    <property type="match status" value="1"/>
</dbReference>
<gene>
    <name evidence="3" type="ORF">LXT13_06205</name>
</gene>
<dbReference type="InterPro" id="IPR047525">
    <property type="entry name" value="TfoX-like"/>
</dbReference>
<dbReference type="EMBL" id="JAJTWU010000002">
    <property type="protein sequence ID" value="MCE4554042.1"/>
    <property type="molecule type" value="Genomic_DNA"/>
</dbReference>
<feature type="region of interest" description="Disordered" evidence="1">
    <location>
        <begin position="110"/>
        <end position="131"/>
    </location>
</feature>
<organism evidence="3 4">
    <name type="scientific">Pelomonas cellulosilytica</name>
    <dbReference type="NCBI Taxonomy" id="2906762"/>
    <lineage>
        <taxon>Bacteria</taxon>
        <taxon>Pseudomonadati</taxon>
        <taxon>Pseudomonadota</taxon>
        <taxon>Betaproteobacteria</taxon>
        <taxon>Burkholderiales</taxon>
        <taxon>Sphaerotilaceae</taxon>
        <taxon>Roseateles</taxon>
    </lineage>
</organism>
<feature type="compositionally biased region" description="Basic residues" evidence="1">
    <location>
        <begin position="120"/>
        <end position="131"/>
    </location>
</feature>
<sequence length="131" mass="14383">MDPFTALCVELLSPLGSVRVRRMFGGQGVYLDDLFMAIIDDGQLFLKTDDTTRERFDTAGCPPFTFPNKAGEPVVTHYRRAPEEALESPPLMLPWARLALEAALRAANAKVKPSAPAKKAPAKKATAARRR</sequence>
<evidence type="ECO:0000259" key="2">
    <source>
        <dbReference type="Pfam" id="PF04993"/>
    </source>
</evidence>
<keyword evidence="4" id="KW-1185">Reference proteome</keyword>
<evidence type="ECO:0000313" key="4">
    <source>
        <dbReference type="Proteomes" id="UP001200741"/>
    </source>
</evidence>
<dbReference type="InterPro" id="IPR007076">
    <property type="entry name" value="TfoX_N"/>
</dbReference>
<accession>A0ABS8XMN7</accession>
<dbReference type="Gene3D" id="3.30.1460.30">
    <property type="entry name" value="YgaC/TfoX-N like chaperone"/>
    <property type="match status" value="1"/>
</dbReference>
<evidence type="ECO:0000313" key="3">
    <source>
        <dbReference type="EMBL" id="MCE4554042.1"/>
    </source>
</evidence>
<comment type="caution">
    <text evidence="3">The sequence shown here is derived from an EMBL/GenBank/DDBJ whole genome shotgun (WGS) entry which is preliminary data.</text>
</comment>
<dbReference type="Pfam" id="PF04993">
    <property type="entry name" value="TfoX_N"/>
    <property type="match status" value="1"/>
</dbReference>
<dbReference type="SUPFAM" id="SSF159894">
    <property type="entry name" value="YgaC/TfoX-N like"/>
    <property type="match status" value="1"/>
</dbReference>
<dbReference type="Proteomes" id="UP001200741">
    <property type="component" value="Unassembled WGS sequence"/>
</dbReference>
<feature type="compositionally biased region" description="Low complexity" evidence="1">
    <location>
        <begin position="110"/>
        <end position="119"/>
    </location>
</feature>
<reference evidence="3 4" key="1">
    <citation type="submission" date="2021-12" db="EMBL/GenBank/DDBJ databases">
        <title>Genome seq of P8.</title>
        <authorList>
            <person name="Seo T."/>
        </authorList>
    </citation>
    <scope>NUCLEOTIDE SEQUENCE [LARGE SCALE GENOMIC DNA]</scope>
    <source>
        <strain evidence="3 4">P8</strain>
    </source>
</reference>
<feature type="domain" description="TfoX N-terminal" evidence="2">
    <location>
        <begin position="10"/>
        <end position="103"/>
    </location>
</feature>
<protein>
    <submittedName>
        <fullName evidence="3">TfoX/Sxy family protein</fullName>
    </submittedName>
</protein>